<evidence type="ECO:0000256" key="1">
    <source>
        <dbReference type="ARBA" id="ARBA00022801"/>
    </source>
</evidence>
<dbReference type="Pfam" id="PF04185">
    <property type="entry name" value="Phosphoesterase"/>
    <property type="match status" value="1"/>
</dbReference>
<keyword evidence="3" id="KW-1185">Reference proteome</keyword>
<evidence type="ECO:0000313" key="2">
    <source>
        <dbReference type="EMBL" id="MBB3144829.1"/>
    </source>
</evidence>
<dbReference type="InterPro" id="IPR017850">
    <property type="entry name" value="Alkaline_phosphatase_core_sf"/>
</dbReference>
<name>A0A839U9C1_9HYPH</name>
<proteinExistence type="predicted"/>
<organism evidence="2 3">
    <name type="scientific">Phyllobacterium trifolii</name>
    <dbReference type="NCBI Taxonomy" id="300193"/>
    <lineage>
        <taxon>Bacteria</taxon>
        <taxon>Pseudomonadati</taxon>
        <taxon>Pseudomonadota</taxon>
        <taxon>Alphaproteobacteria</taxon>
        <taxon>Hyphomicrobiales</taxon>
        <taxon>Phyllobacteriaceae</taxon>
        <taxon>Phyllobacterium</taxon>
    </lineage>
</organism>
<dbReference type="AlphaFoldDB" id="A0A839U9C1"/>
<dbReference type="GO" id="GO:0016788">
    <property type="term" value="F:hydrolase activity, acting on ester bonds"/>
    <property type="evidence" value="ECO:0007669"/>
    <property type="project" value="InterPro"/>
</dbReference>
<dbReference type="InterPro" id="IPR007312">
    <property type="entry name" value="Phosphoesterase"/>
</dbReference>
<protein>
    <submittedName>
        <fullName evidence="2">Uncharacterized protein</fullName>
    </submittedName>
</protein>
<comment type="caution">
    <text evidence="2">The sequence shown here is derived from an EMBL/GenBank/DDBJ whole genome shotgun (WGS) entry which is preliminary data.</text>
</comment>
<accession>A0A839U9C1</accession>
<keyword evidence="1" id="KW-0378">Hydrolase</keyword>
<evidence type="ECO:0000313" key="3">
    <source>
        <dbReference type="Proteomes" id="UP000554520"/>
    </source>
</evidence>
<dbReference type="EMBL" id="JACHXN010000003">
    <property type="protein sequence ID" value="MBB3144829.1"/>
    <property type="molecule type" value="Genomic_DNA"/>
</dbReference>
<sequence length="395" mass="43149">MERRDFIKMLGLAGTSATAYAACSSYMREALAQSTSINELLTTAAHCQSGSLKDVEHVILLMQENRSFDHYYGTLRGVRGFGDPRPLRLKSGVSVFNQPRAPLLSSFSYSFNNVSWDMIEAFVAPFEPAQLKRLLKEQIDTMFPTAAPTVTPLIDTMPDNFILRVLRSDWDSLLPPEMAGKTIPELLEKLKDGLVVLKPEDIDSTFADIVKNGVMSLFDNKEVLDLIGKALPEGGFLKPDMIKGMMEGMPAQQVVAILVGLVASLIKIDELKASWPSAVAILPSLGKGLPNLVELFYWLQGLSKQFAASPAVGMVPQNPALLLSLLPADITKYIPEDIKAQYPKLVASLKARVTSNRSRYNAVPIQPANINHSGCRIPMTISVMPSIAAGMINGC</sequence>
<gene>
    <name evidence="2" type="ORF">FHS21_001230</name>
</gene>
<dbReference type="Proteomes" id="UP000554520">
    <property type="component" value="Unassembled WGS sequence"/>
</dbReference>
<reference evidence="2 3" key="1">
    <citation type="submission" date="2020-08" db="EMBL/GenBank/DDBJ databases">
        <title>Genomic Encyclopedia of Type Strains, Phase III (KMG-III): the genomes of soil and plant-associated and newly described type strains.</title>
        <authorList>
            <person name="Whitman W."/>
        </authorList>
    </citation>
    <scope>NUCLEOTIDE SEQUENCE [LARGE SCALE GENOMIC DNA]</scope>
    <source>
        <strain evidence="2 3">CECT 7015</strain>
    </source>
</reference>
<dbReference type="Gene3D" id="3.40.720.10">
    <property type="entry name" value="Alkaline Phosphatase, subunit A"/>
    <property type="match status" value="1"/>
</dbReference>